<name>E3RPA0_PYRTT</name>
<evidence type="ECO:0000256" key="1">
    <source>
        <dbReference type="SAM" id="MobiDB-lite"/>
    </source>
</evidence>
<organism evidence="3">
    <name type="scientific">Pyrenophora teres f. teres (strain 0-1)</name>
    <name type="common">Barley net blotch fungus</name>
    <name type="synonym">Drechslera teres f. teres</name>
    <dbReference type="NCBI Taxonomy" id="861557"/>
    <lineage>
        <taxon>Eukaryota</taxon>
        <taxon>Fungi</taxon>
        <taxon>Dikarya</taxon>
        <taxon>Ascomycota</taxon>
        <taxon>Pezizomycotina</taxon>
        <taxon>Dothideomycetes</taxon>
        <taxon>Pleosporomycetidae</taxon>
        <taxon>Pleosporales</taxon>
        <taxon>Pleosporineae</taxon>
        <taxon>Pleosporaceae</taxon>
        <taxon>Pyrenophora</taxon>
    </lineage>
</organism>
<gene>
    <name evidence="2" type="ORF">PTT_10451</name>
</gene>
<dbReference type="Proteomes" id="UP000001067">
    <property type="component" value="Unassembled WGS sequence"/>
</dbReference>
<dbReference type="AlphaFoldDB" id="E3RPA0"/>
<dbReference type="KEGG" id="pte:PTT_10451"/>
<keyword evidence="3" id="KW-1185">Reference proteome</keyword>
<dbReference type="HOGENOM" id="CLU_3069796_0_0_1"/>
<accession>E3RPA0</accession>
<feature type="region of interest" description="Disordered" evidence="1">
    <location>
        <begin position="1"/>
        <end position="31"/>
    </location>
</feature>
<reference evidence="2 3" key="1">
    <citation type="journal article" date="2010" name="Genome Biol.">
        <title>A first genome assembly of the barley fungal pathogen Pyrenophora teres f. teres.</title>
        <authorList>
            <person name="Ellwood S.R."/>
            <person name="Liu Z."/>
            <person name="Syme R.A."/>
            <person name="Lai Z."/>
            <person name="Hane J.K."/>
            <person name="Keiper F."/>
            <person name="Moffat C.S."/>
            <person name="Oliver R.P."/>
            <person name="Friesen T.L."/>
        </authorList>
    </citation>
    <scope>NUCLEOTIDE SEQUENCE [LARGE SCALE GENOMIC DNA]</scope>
    <source>
        <strain evidence="2 3">0-1</strain>
    </source>
</reference>
<dbReference type="EMBL" id="GL534314">
    <property type="protein sequence ID" value="EFQ92449.1"/>
    <property type="molecule type" value="Genomic_DNA"/>
</dbReference>
<evidence type="ECO:0000313" key="3">
    <source>
        <dbReference type="Proteomes" id="UP000001067"/>
    </source>
</evidence>
<proteinExistence type="predicted"/>
<sequence length="53" mass="5917">MPPKRSSDRSTGPKKRVKNSSASQLSQPDVLGVRGRLDFSLKVNTKTIYQRLS</sequence>
<protein>
    <submittedName>
        <fullName evidence="2">Uncharacterized protein</fullName>
    </submittedName>
</protein>
<evidence type="ECO:0000313" key="2">
    <source>
        <dbReference type="EMBL" id="EFQ92449.1"/>
    </source>
</evidence>